<dbReference type="PROSITE" id="PS50157">
    <property type="entry name" value="ZINC_FINGER_C2H2_2"/>
    <property type="match status" value="3"/>
</dbReference>
<evidence type="ECO:0000259" key="11">
    <source>
        <dbReference type="PROSITE" id="PS50157"/>
    </source>
</evidence>
<evidence type="ECO:0000256" key="7">
    <source>
        <dbReference type="ARBA" id="ARBA00023125"/>
    </source>
</evidence>
<dbReference type="GO" id="GO:0005634">
    <property type="term" value="C:nucleus"/>
    <property type="evidence" value="ECO:0007669"/>
    <property type="project" value="UniProtKB-SubCell"/>
</dbReference>
<evidence type="ECO:0000256" key="6">
    <source>
        <dbReference type="ARBA" id="ARBA00022833"/>
    </source>
</evidence>
<accession>A0A8H4BBP3</accession>
<feature type="domain" description="C2H2-type" evidence="11">
    <location>
        <begin position="323"/>
        <end position="355"/>
    </location>
</feature>
<dbReference type="PROSITE" id="PS00028">
    <property type="entry name" value="ZINC_FINGER_C2H2_1"/>
    <property type="match status" value="2"/>
</dbReference>
<keyword evidence="6" id="KW-0862">Zinc</keyword>
<evidence type="ECO:0000313" key="13">
    <source>
        <dbReference type="Proteomes" id="UP000469890"/>
    </source>
</evidence>
<dbReference type="Pfam" id="PF00096">
    <property type="entry name" value="zf-C2H2"/>
    <property type="match status" value="1"/>
</dbReference>
<comment type="caution">
    <text evidence="12">The sequence shown here is derived from an EMBL/GenBank/DDBJ whole genome shotgun (WGS) entry which is preliminary data.</text>
</comment>
<dbReference type="AlphaFoldDB" id="A0A8H4BBP3"/>
<dbReference type="Proteomes" id="UP000469890">
    <property type="component" value="Unassembled WGS sequence"/>
</dbReference>
<feature type="region of interest" description="Disordered" evidence="10">
    <location>
        <begin position="252"/>
        <end position="273"/>
    </location>
</feature>
<dbReference type="InterPro" id="IPR056436">
    <property type="entry name" value="Znf-C2H2_ZIC1-5/GLI1-3-like"/>
</dbReference>
<gene>
    <name evidence="12" type="ORF">FB192DRAFT_1394747</name>
</gene>
<evidence type="ECO:0000256" key="4">
    <source>
        <dbReference type="ARBA" id="ARBA00022737"/>
    </source>
</evidence>
<dbReference type="FunFam" id="3.30.160.60:FF:000125">
    <property type="entry name" value="Putative zinc finger protein 143"/>
    <property type="match status" value="1"/>
</dbReference>
<feature type="compositionally biased region" description="Low complexity" evidence="10">
    <location>
        <begin position="415"/>
        <end position="426"/>
    </location>
</feature>
<evidence type="ECO:0000256" key="10">
    <source>
        <dbReference type="SAM" id="MobiDB-lite"/>
    </source>
</evidence>
<evidence type="ECO:0000256" key="1">
    <source>
        <dbReference type="ARBA" id="ARBA00004123"/>
    </source>
</evidence>
<keyword evidence="8" id="KW-0539">Nucleus</keyword>
<feature type="region of interest" description="Disordered" evidence="10">
    <location>
        <begin position="408"/>
        <end position="463"/>
    </location>
</feature>
<dbReference type="GO" id="GO:0000978">
    <property type="term" value="F:RNA polymerase II cis-regulatory region sequence-specific DNA binding"/>
    <property type="evidence" value="ECO:0007669"/>
    <property type="project" value="TreeGrafter"/>
</dbReference>
<dbReference type="Pfam" id="PF23561">
    <property type="entry name" value="zf-C2H2_15"/>
    <property type="match status" value="1"/>
</dbReference>
<comment type="subcellular location">
    <subcellularLocation>
        <location evidence="1">Nucleus</location>
    </subcellularLocation>
</comment>
<organism evidence="12 13">
    <name type="scientific">Mucor circinelloides f. lusitanicus</name>
    <name type="common">Mucor racemosus var. lusitanicus</name>
    <dbReference type="NCBI Taxonomy" id="29924"/>
    <lineage>
        <taxon>Eukaryota</taxon>
        <taxon>Fungi</taxon>
        <taxon>Fungi incertae sedis</taxon>
        <taxon>Mucoromycota</taxon>
        <taxon>Mucoromycotina</taxon>
        <taxon>Mucoromycetes</taxon>
        <taxon>Mucorales</taxon>
        <taxon>Mucorineae</taxon>
        <taxon>Mucoraceae</taxon>
        <taxon>Mucor</taxon>
    </lineage>
</organism>
<dbReference type="SUPFAM" id="SSF57667">
    <property type="entry name" value="beta-beta-alpha zinc fingers"/>
    <property type="match status" value="2"/>
</dbReference>
<evidence type="ECO:0000256" key="8">
    <source>
        <dbReference type="ARBA" id="ARBA00023242"/>
    </source>
</evidence>
<sequence>MSYSYQQDNSKSNELKIFTSSSAAAAATATCNQMLNHFYPSPHSPPNEQDILLNTPLLQEQHQNHEDWLIQNQFNFCAYSNNNSEASCSSGIRTPDLSLPDNSQMFGFTSFLNQAYFPNSMQQKQQQLVPSLSHQDHMMLLQKGYSENQHPANSNLLLTTQPQCKQQQQQQDPYEQTLLPMPYSHDYYSDSQVIIDTNVQQYKQPHHDDSVLTQLSREQLIERVVQLEMERSSRSAANVDCRVFYEQARIDTQKSPSASQTSSTHEIKIEPADPSALYTQTSAENTVEMYSCLWVKCSSQAPSLDKLMTHICDSHIGSGKATYFCEWKDCARNKKPFMKRHKMHNHMRTHTGERPFVCTVIGCNKTFSRPDSLSTHIKTHSDIRPYLCSMPGCEKAYFHSRSLRKHIKSTHLKKSSSTTPSTATASVRRNNPSSTTTVSQQQRRKMNSSSMIKSPVHLDPPHSLHLIPNNTAAFY</sequence>
<dbReference type="PANTHER" id="PTHR45718:SF8">
    <property type="entry name" value="GLIS FAMILY ZINC FINGER 2"/>
    <property type="match status" value="1"/>
</dbReference>
<dbReference type="InterPro" id="IPR036236">
    <property type="entry name" value="Znf_C2H2_sf"/>
</dbReference>
<evidence type="ECO:0000256" key="5">
    <source>
        <dbReference type="ARBA" id="ARBA00022771"/>
    </source>
</evidence>
<comment type="similarity">
    <text evidence="2">Belongs to the GLI C2H2-type zinc-finger protein family.</text>
</comment>
<feature type="domain" description="C2H2-type" evidence="11">
    <location>
        <begin position="386"/>
        <end position="416"/>
    </location>
</feature>
<evidence type="ECO:0000256" key="9">
    <source>
        <dbReference type="PROSITE-ProRule" id="PRU00042"/>
    </source>
</evidence>
<evidence type="ECO:0000313" key="12">
    <source>
        <dbReference type="EMBL" id="KAF1799075.1"/>
    </source>
</evidence>
<proteinExistence type="inferred from homology"/>
<dbReference type="PANTHER" id="PTHR45718">
    <property type="entry name" value="TRANSCRIPTIONAL ACTIVATOR CUBITUS INTERRUPTUS"/>
    <property type="match status" value="1"/>
</dbReference>
<dbReference type="InterPro" id="IPR043359">
    <property type="entry name" value="GLI-like"/>
</dbReference>
<dbReference type="InterPro" id="IPR013087">
    <property type="entry name" value="Znf_C2H2_type"/>
</dbReference>
<evidence type="ECO:0000256" key="2">
    <source>
        <dbReference type="ARBA" id="ARBA00010831"/>
    </source>
</evidence>
<reference evidence="12 13" key="1">
    <citation type="submission" date="2019-09" db="EMBL/GenBank/DDBJ databases">
        <authorList>
            <consortium name="DOE Joint Genome Institute"/>
            <person name="Mondo S.J."/>
            <person name="Navarro-Mendoza M.I."/>
            <person name="Perez-Arques C."/>
            <person name="Panchal S."/>
            <person name="Nicolas F.E."/>
            <person name="Ganguly P."/>
            <person name="Pangilinan J."/>
            <person name="Grigoriev I."/>
            <person name="Heitman J."/>
            <person name="Sanya K."/>
            <person name="Garre V."/>
        </authorList>
    </citation>
    <scope>NUCLEOTIDE SEQUENCE [LARGE SCALE GENOMIC DNA]</scope>
    <source>
        <strain evidence="12 13">MU402</strain>
    </source>
</reference>
<keyword evidence="3" id="KW-0479">Metal-binding</keyword>
<keyword evidence="5 9" id="KW-0863">Zinc-finger</keyword>
<feature type="compositionally biased region" description="Polar residues" evidence="10">
    <location>
        <begin position="427"/>
        <end position="452"/>
    </location>
</feature>
<dbReference type="GO" id="GO:0008270">
    <property type="term" value="F:zinc ion binding"/>
    <property type="evidence" value="ECO:0007669"/>
    <property type="project" value="UniProtKB-KW"/>
</dbReference>
<evidence type="ECO:0000256" key="3">
    <source>
        <dbReference type="ARBA" id="ARBA00022723"/>
    </source>
</evidence>
<dbReference type="GO" id="GO:0000981">
    <property type="term" value="F:DNA-binding transcription factor activity, RNA polymerase II-specific"/>
    <property type="evidence" value="ECO:0007669"/>
    <property type="project" value="TreeGrafter"/>
</dbReference>
<dbReference type="Gene3D" id="3.30.160.60">
    <property type="entry name" value="Classic Zinc Finger"/>
    <property type="match status" value="4"/>
</dbReference>
<keyword evidence="7" id="KW-0238">DNA-binding</keyword>
<dbReference type="SMART" id="SM00355">
    <property type="entry name" value="ZnF_C2H2"/>
    <property type="match status" value="4"/>
</dbReference>
<keyword evidence="4" id="KW-0677">Repeat</keyword>
<feature type="domain" description="C2H2-type" evidence="11">
    <location>
        <begin position="356"/>
        <end position="385"/>
    </location>
</feature>
<name>A0A8H4BBP3_MUCCL</name>
<protein>
    <recommendedName>
        <fullName evidence="11">C2H2-type domain-containing protein</fullName>
    </recommendedName>
</protein>
<dbReference type="EMBL" id="JAAECE010000007">
    <property type="protein sequence ID" value="KAF1799075.1"/>
    <property type="molecule type" value="Genomic_DNA"/>
</dbReference>
<feature type="compositionally biased region" description="Polar residues" evidence="10">
    <location>
        <begin position="253"/>
        <end position="264"/>
    </location>
</feature>